<accession>A0A1L3GPV8</accession>
<dbReference type="InterPro" id="IPR014997">
    <property type="entry name" value="DUF1847"/>
</dbReference>
<dbReference type="Proteomes" id="UP000182517">
    <property type="component" value="Chromosome"/>
</dbReference>
<evidence type="ECO:0008006" key="3">
    <source>
        <dbReference type="Google" id="ProtNLM"/>
    </source>
</evidence>
<protein>
    <recommendedName>
        <fullName evidence="3">Metal-binding protein</fullName>
    </recommendedName>
</protein>
<dbReference type="KEGG" id="pef:A7E78_08860"/>
<organism evidence="1 2">
    <name type="scientific">Syntrophotalea acetylenivorans</name>
    <dbReference type="NCBI Taxonomy" id="1842532"/>
    <lineage>
        <taxon>Bacteria</taxon>
        <taxon>Pseudomonadati</taxon>
        <taxon>Thermodesulfobacteriota</taxon>
        <taxon>Desulfuromonadia</taxon>
        <taxon>Desulfuromonadales</taxon>
        <taxon>Syntrophotaleaceae</taxon>
        <taxon>Syntrophotalea</taxon>
    </lineage>
</organism>
<gene>
    <name evidence="1" type="ORF">A7E78_08860</name>
</gene>
<dbReference type="Pfam" id="PF08901">
    <property type="entry name" value="DUF1847"/>
    <property type="match status" value="1"/>
</dbReference>
<evidence type="ECO:0000313" key="1">
    <source>
        <dbReference type="EMBL" id="APG27935.1"/>
    </source>
</evidence>
<dbReference type="AlphaFoldDB" id="A0A1L3GPV8"/>
<sequence length="165" mass="17948">MNHSALATTDQEATEQDCLALYDEQDRQLMKLASAAKNRSIDRAEEILRFAETAGWKRIGIAHCVAVAKEAALLEQRLGQTLDITRVDCKVCRIPADALVPGDRGTSCNPIGQAILLAEKGTELNIAMGLCLGHDLLFSKHSKAPATTLVVKDRVHRHNPIAALK</sequence>
<dbReference type="EMBL" id="CP015519">
    <property type="protein sequence ID" value="APG27935.1"/>
    <property type="molecule type" value="Genomic_DNA"/>
</dbReference>
<evidence type="ECO:0000313" key="2">
    <source>
        <dbReference type="Proteomes" id="UP000182517"/>
    </source>
</evidence>
<dbReference type="OrthoDB" id="9795204at2"/>
<dbReference type="RefSeq" id="WP_072283898.1">
    <property type="nucleotide sequence ID" value="NZ_CP015519.1"/>
</dbReference>
<keyword evidence="2" id="KW-1185">Reference proteome</keyword>
<proteinExistence type="predicted"/>
<name>A0A1L3GPV8_9BACT</name>
<reference evidence="1 2" key="1">
    <citation type="journal article" date="2017" name="Genome Announc.">
        <title>Complete Genome Sequences of Two Acetylene-Fermenting Pelobacter acetylenicus Strains.</title>
        <authorList>
            <person name="Sutton J.M."/>
            <person name="Baesman S.M."/>
            <person name="Fierst J.L."/>
            <person name="Poret-Peterson A.T."/>
            <person name="Oremland R.S."/>
            <person name="Dunlap D.S."/>
            <person name="Akob D.M."/>
        </authorList>
    </citation>
    <scope>NUCLEOTIDE SEQUENCE [LARGE SCALE GENOMIC DNA]</scope>
    <source>
        <strain evidence="1 2">SFB93</strain>
    </source>
</reference>